<accession>A0A6N8FEI9</accession>
<gene>
    <name evidence="2" type="ORF">GMD78_01590</name>
</gene>
<evidence type="ECO:0000256" key="1">
    <source>
        <dbReference type="SAM" id="MobiDB-lite"/>
    </source>
</evidence>
<dbReference type="InterPro" id="IPR025617">
    <property type="entry name" value="YqzL"/>
</dbReference>
<dbReference type="AlphaFoldDB" id="A0A6N8FEI9"/>
<protein>
    <submittedName>
        <fullName evidence="2">YqzL family protein</fullName>
    </submittedName>
</protein>
<reference evidence="2 3" key="1">
    <citation type="submission" date="2019-11" db="EMBL/GenBank/DDBJ databases">
        <authorList>
            <person name="Li X."/>
        </authorList>
    </citation>
    <scope>NUCLEOTIDE SEQUENCE [LARGE SCALE GENOMIC DNA]</scope>
    <source>
        <strain evidence="2 3">L9</strain>
    </source>
</reference>
<feature type="compositionally biased region" description="Polar residues" evidence="1">
    <location>
        <begin position="27"/>
        <end position="38"/>
    </location>
</feature>
<evidence type="ECO:0000313" key="3">
    <source>
        <dbReference type="Proteomes" id="UP000469125"/>
    </source>
</evidence>
<dbReference type="Proteomes" id="UP000469125">
    <property type="component" value="Unassembled WGS sequence"/>
</dbReference>
<proteinExistence type="predicted"/>
<feature type="region of interest" description="Disordered" evidence="1">
    <location>
        <begin position="26"/>
        <end position="48"/>
    </location>
</feature>
<dbReference type="RefSeq" id="WP_343042056.1">
    <property type="nucleotide sequence ID" value="NZ_WOCA01000001.1"/>
</dbReference>
<dbReference type="EMBL" id="WOCA01000001">
    <property type="protein sequence ID" value="MUK87096.1"/>
    <property type="molecule type" value="Genomic_DNA"/>
</dbReference>
<evidence type="ECO:0000313" key="2">
    <source>
        <dbReference type="EMBL" id="MUK87096.1"/>
    </source>
</evidence>
<comment type="caution">
    <text evidence="2">The sequence shown here is derived from an EMBL/GenBank/DDBJ whole genome shotgun (WGS) entry which is preliminary data.</text>
</comment>
<keyword evidence="3" id="KW-1185">Reference proteome</keyword>
<dbReference type="Pfam" id="PF14006">
    <property type="entry name" value="YqzL"/>
    <property type="match status" value="1"/>
</dbReference>
<organism evidence="2 3">
    <name type="scientific">Ornithinibacillus caprae</name>
    <dbReference type="NCBI Taxonomy" id="2678566"/>
    <lineage>
        <taxon>Bacteria</taxon>
        <taxon>Bacillati</taxon>
        <taxon>Bacillota</taxon>
        <taxon>Bacilli</taxon>
        <taxon>Bacillales</taxon>
        <taxon>Bacillaceae</taxon>
        <taxon>Ornithinibacillus</taxon>
    </lineage>
</organism>
<sequence length="48" mass="5556">MIDFAWKLFSQTGNIETYLLLKELENDPNQPESDNSIEPSELPIDTKM</sequence>
<name>A0A6N8FEI9_9BACI</name>